<dbReference type="InterPro" id="IPR043519">
    <property type="entry name" value="NT_sf"/>
</dbReference>
<dbReference type="Pfam" id="PF01909">
    <property type="entry name" value="NTP_transf_2"/>
    <property type="match status" value="1"/>
</dbReference>
<dbReference type="InterPro" id="IPR002934">
    <property type="entry name" value="Polymerase_NTP_transf_dom"/>
</dbReference>
<dbReference type="EMBL" id="CP020370">
    <property type="protein sequence ID" value="AUB80723.1"/>
    <property type="molecule type" value="Genomic_DNA"/>
</dbReference>
<evidence type="ECO:0000313" key="3">
    <source>
        <dbReference type="Proteomes" id="UP000232638"/>
    </source>
</evidence>
<sequence length="106" mass="12158">MLTDTDIREAARRVTAAAHAPVKVILFGSYARGDADEGSDLDLLLVEREIPDYAQEYLRVHRALGQLDIGVDLLLLCEADFERQRDWWTTPVYWATREGKVLYEYA</sequence>
<dbReference type="GO" id="GO:0016779">
    <property type="term" value="F:nucleotidyltransferase activity"/>
    <property type="evidence" value="ECO:0007669"/>
    <property type="project" value="InterPro"/>
</dbReference>
<dbReference type="PANTHER" id="PTHR33933:SF1">
    <property type="entry name" value="PROTEIN ADENYLYLTRANSFERASE MNTA-RELATED"/>
    <property type="match status" value="1"/>
</dbReference>
<reference evidence="2 3" key="1">
    <citation type="submission" date="2017-03" db="EMBL/GenBank/DDBJ databases">
        <title>Complete genome sequence of Candidatus 'Thiodictyon syntrophicum' sp. nov. strain Cad16T, a photolithoautotroph purple sulfur bacterium isolated from an alpine meromictic lake.</title>
        <authorList>
            <person name="Luedin S.M."/>
            <person name="Pothier J.F."/>
            <person name="Danza F."/>
            <person name="Storelli N."/>
            <person name="Wittwer M."/>
            <person name="Tonolla M."/>
        </authorList>
    </citation>
    <scope>NUCLEOTIDE SEQUENCE [LARGE SCALE GENOMIC DNA]</scope>
    <source>
        <strain evidence="2 3">Cad16T</strain>
    </source>
</reference>
<feature type="domain" description="Polymerase nucleotidyl transferase" evidence="1">
    <location>
        <begin position="21"/>
        <end position="58"/>
    </location>
</feature>
<gene>
    <name evidence="2" type="ORF">THSYN_07000</name>
</gene>
<dbReference type="Proteomes" id="UP000232638">
    <property type="component" value="Chromosome"/>
</dbReference>
<dbReference type="InterPro" id="IPR052548">
    <property type="entry name" value="Type_VII_TA_antitoxin"/>
</dbReference>
<keyword evidence="3" id="KW-1185">Reference proteome</keyword>
<dbReference type="OrthoDB" id="5772243at2"/>
<evidence type="ECO:0000313" key="2">
    <source>
        <dbReference type="EMBL" id="AUB80723.1"/>
    </source>
</evidence>
<dbReference type="CDD" id="cd05403">
    <property type="entry name" value="NT_KNTase_like"/>
    <property type="match status" value="1"/>
</dbReference>
<dbReference type="Gene3D" id="3.30.460.10">
    <property type="entry name" value="Beta Polymerase, domain 2"/>
    <property type="match status" value="1"/>
</dbReference>
<accession>A0A2K8U559</accession>
<protein>
    <submittedName>
        <fullName evidence="2">DNA polymerase subunit beta</fullName>
    </submittedName>
</protein>
<evidence type="ECO:0000259" key="1">
    <source>
        <dbReference type="Pfam" id="PF01909"/>
    </source>
</evidence>
<dbReference type="KEGG" id="tsy:THSYN_07000"/>
<name>A0A2K8U559_9GAMM</name>
<dbReference type="AlphaFoldDB" id="A0A2K8U559"/>
<dbReference type="PANTHER" id="PTHR33933">
    <property type="entry name" value="NUCLEOTIDYLTRANSFERASE"/>
    <property type="match status" value="1"/>
</dbReference>
<dbReference type="SUPFAM" id="SSF81301">
    <property type="entry name" value="Nucleotidyltransferase"/>
    <property type="match status" value="1"/>
</dbReference>
<proteinExistence type="predicted"/>
<organism evidence="2 3">
    <name type="scientific">Candidatus Thiodictyon syntrophicum</name>
    <dbReference type="NCBI Taxonomy" id="1166950"/>
    <lineage>
        <taxon>Bacteria</taxon>
        <taxon>Pseudomonadati</taxon>
        <taxon>Pseudomonadota</taxon>
        <taxon>Gammaproteobacteria</taxon>
        <taxon>Chromatiales</taxon>
        <taxon>Chromatiaceae</taxon>
        <taxon>Thiodictyon</taxon>
    </lineage>
</organism>